<dbReference type="InParanoid" id="A0A165ECV0"/>
<organism evidence="3 4">
    <name type="scientific">Exidia glandulosa HHB12029</name>
    <dbReference type="NCBI Taxonomy" id="1314781"/>
    <lineage>
        <taxon>Eukaryota</taxon>
        <taxon>Fungi</taxon>
        <taxon>Dikarya</taxon>
        <taxon>Basidiomycota</taxon>
        <taxon>Agaricomycotina</taxon>
        <taxon>Agaricomycetes</taxon>
        <taxon>Auriculariales</taxon>
        <taxon>Exidiaceae</taxon>
        <taxon>Exidia</taxon>
    </lineage>
</organism>
<keyword evidence="2" id="KW-0812">Transmembrane</keyword>
<keyword evidence="4" id="KW-1185">Reference proteome</keyword>
<sequence>MDDLFVIVIVTIGCLVLLILFTWLMCCCTSRPRVAHDPLASTSYVSRCQSLGDLPRYSPRKFGPQVPVPVIKRDHVHARTESREELLPASPYGGHFEFHSHSQRSPAIATPLPHLPLPSRIVVTISEPSPVPTLEEASPIERRPARAPAQISFDEAYSISSTSPAPPPYQASARR</sequence>
<accession>A0A165ECV0</accession>
<dbReference type="Proteomes" id="UP000077266">
    <property type="component" value="Unassembled WGS sequence"/>
</dbReference>
<dbReference type="AlphaFoldDB" id="A0A165ECV0"/>
<gene>
    <name evidence="3" type="ORF">EXIGLDRAFT_774443</name>
</gene>
<keyword evidence="2" id="KW-1133">Transmembrane helix</keyword>
<evidence type="ECO:0000256" key="1">
    <source>
        <dbReference type="SAM" id="MobiDB-lite"/>
    </source>
</evidence>
<evidence type="ECO:0000313" key="4">
    <source>
        <dbReference type="Proteomes" id="UP000077266"/>
    </source>
</evidence>
<feature type="region of interest" description="Disordered" evidence="1">
    <location>
        <begin position="130"/>
        <end position="175"/>
    </location>
</feature>
<keyword evidence="2" id="KW-0472">Membrane</keyword>
<reference evidence="3 4" key="1">
    <citation type="journal article" date="2016" name="Mol. Biol. Evol.">
        <title>Comparative Genomics of Early-Diverging Mushroom-Forming Fungi Provides Insights into the Origins of Lignocellulose Decay Capabilities.</title>
        <authorList>
            <person name="Nagy L.G."/>
            <person name="Riley R."/>
            <person name="Tritt A."/>
            <person name="Adam C."/>
            <person name="Daum C."/>
            <person name="Floudas D."/>
            <person name="Sun H."/>
            <person name="Yadav J.S."/>
            <person name="Pangilinan J."/>
            <person name="Larsson K.H."/>
            <person name="Matsuura K."/>
            <person name="Barry K."/>
            <person name="Labutti K."/>
            <person name="Kuo R."/>
            <person name="Ohm R.A."/>
            <person name="Bhattacharya S.S."/>
            <person name="Shirouzu T."/>
            <person name="Yoshinaga Y."/>
            <person name="Martin F.M."/>
            <person name="Grigoriev I.V."/>
            <person name="Hibbett D.S."/>
        </authorList>
    </citation>
    <scope>NUCLEOTIDE SEQUENCE [LARGE SCALE GENOMIC DNA]</scope>
    <source>
        <strain evidence="3 4">HHB12029</strain>
    </source>
</reference>
<dbReference type="EMBL" id="KV426150">
    <property type="protein sequence ID" value="KZV86625.1"/>
    <property type="molecule type" value="Genomic_DNA"/>
</dbReference>
<proteinExistence type="predicted"/>
<feature type="transmembrane region" description="Helical" evidence="2">
    <location>
        <begin position="6"/>
        <end position="26"/>
    </location>
</feature>
<name>A0A165ECV0_EXIGL</name>
<evidence type="ECO:0000256" key="2">
    <source>
        <dbReference type="SAM" id="Phobius"/>
    </source>
</evidence>
<evidence type="ECO:0000313" key="3">
    <source>
        <dbReference type="EMBL" id="KZV86625.1"/>
    </source>
</evidence>
<protein>
    <submittedName>
        <fullName evidence="3">Uncharacterized protein</fullName>
    </submittedName>
</protein>